<dbReference type="AlphaFoldDB" id="A0AAJ0F5U0"/>
<sequence length="263" mass="29125">MICQDDSRCGAWAGRMLGMKNWSTMCNLSKTDLRTGKSGSRNLHLRKQQVGTAMQFNVTTDDVCPSRSDILFDRLKSTSRRGSATGHALMRMAVLGKNCEKLTDLAKLADPGEDQFLIDQHSTLHLAGRMDRSSSSHVHARPHTLVFLHRGEPSDGRDVHGPDHSAVHAEVLEQRRRHGRLAQSAGPLARSSAPRRSKKNREQSRRTKSRLHDSAMCNAQTIAENGYAWDKPHTSSRLADGGWRGPFTTANANSRIGVCAQRP</sequence>
<name>A0AAJ0F5U0_9PEZI</name>
<keyword evidence="3" id="KW-1185">Reference proteome</keyword>
<protein>
    <submittedName>
        <fullName evidence="2">Uncharacterized protein</fullName>
    </submittedName>
</protein>
<reference evidence="2" key="1">
    <citation type="submission" date="2023-06" db="EMBL/GenBank/DDBJ databases">
        <title>Genome-scale phylogeny and comparative genomics of the fungal order Sordariales.</title>
        <authorList>
            <consortium name="Lawrence Berkeley National Laboratory"/>
            <person name="Hensen N."/>
            <person name="Bonometti L."/>
            <person name="Westerberg I."/>
            <person name="Brannstrom I.O."/>
            <person name="Guillou S."/>
            <person name="Cros-Aarteil S."/>
            <person name="Calhoun S."/>
            <person name="Haridas S."/>
            <person name="Kuo A."/>
            <person name="Mondo S."/>
            <person name="Pangilinan J."/>
            <person name="Riley R."/>
            <person name="Labutti K."/>
            <person name="Andreopoulos B."/>
            <person name="Lipzen A."/>
            <person name="Chen C."/>
            <person name="Yanf M."/>
            <person name="Daum C."/>
            <person name="Ng V."/>
            <person name="Clum A."/>
            <person name="Steindorff A."/>
            <person name="Ohm R."/>
            <person name="Martin F."/>
            <person name="Silar P."/>
            <person name="Natvig D."/>
            <person name="Lalanne C."/>
            <person name="Gautier V."/>
            <person name="Ament-Velasquez S.L."/>
            <person name="Kruys A."/>
            <person name="Hutchinson M.I."/>
            <person name="Powell A.J."/>
            <person name="Barry K."/>
            <person name="Miller A.N."/>
            <person name="Grigoriev I.V."/>
            <person name="Debuchy R."/>
            <person name="Gladieux P."/>
            <person name="Thoren M.H."/>
            <person name="Johannesson H."/>
        </authorList>
    </citation>
    <scope>NUCLEOTIDE SEQUENCE</scope>
    <source>
        <strain evidence="2">PSN4</strain>
    </source>
</reference>
<evidence type="ECO:0000313" key="3">
    <source>
        <dbReference type="Proteomes" id="UP001239445"/>
    </source>
</evidence>
<dbReference type="EMBL" id="MU839834">
    <property type="protein sequence ID" value="KAK1754887.1"/>
    <property type="molecule type" value="Genomic_DNA"/>
</dbReference>
<feature type="region of interest" description="Disordered" evidence="1">
    <location>
        <begin position="177"/>
        <end position="213"/>
    </location>
</feature>
<proteinExistence type="predicted"/>
<evidence type="ECO:0000313" key="2">
    <source>
        <dbReference type="EMBL" id="KAK1754887.1"/>
    </source>
</evidence>
<feature type="compositionally biased region" description="Basic and acidic residues" evidence="1">
    <location>
        <begin position="200"/>
        <end position="213"/>
    </location>
</feature>
<gene>
    <name evidence="2" type="ORF">QBC47DRAFT_460992</name>
</gene>
<comment type="caution">
    <text evidence="2">The sequence shown here is derived from an EMBL/GenBank/DDBJ whole genome shotgun (WGS) entry which is preliminary data.</text>
</comment>
<accession>A0AAJ0F5U0</accession>
<dbReference type="Proteomes" id="UP001239445">
    <property type="component" value="Unassembled WGS sequence"/>
</dbReference>
<evidence type="ECO:0000256" key="1">
    <source>
        <dbReference type="SAM" id="MobiDB-lite"/>
    </source>
</evidence>
<organism evidence="2 3">
    <name type="scientific">Echria macrotheca</name>
    <dbReference type="NCBI Taxonomy" id="438768"/>
    <lineage>
        <taxon>Eukaryota</taxon>
        <taxon>Fungi</taxon>
        <taxon>Dikarya</taxon>
        <taxon>Ascomycota</taxon>
        <taxon>Pezizomycotina</taxon>
        <taxon>Sordariomycetes</taxon>
        <taxon>Sordariomycetidae</taxon>
        <taxon>Sordariales</taxon>
        <taxon>Schizotheciaceae</taxon>
        <taxon>Echria</taxon>
    </lineage>
</organism>